<evidence type="ECO:0000256" key="2">
    <source>
        <dbReference type="ARBA" id="ARBA00022737"/>
    </source>
</evidence>
<evidence type="ECO:0000256" key="3">
    <source>
        <dbReference type="PROSITE-ProRule" id="PRU00221"/>
    </source>
</evidence>
<gene>
    <name evidence="5" type="primary">LOC100371030</name>
</gene>
<dbReference type="PROSITE" id="PS50082">
    <property type="entry name" value="WD_REPEATS_2"/>
    <property type="match status" value="1"/>
</dbReference>
<dbReference type="PANTHER" id="PTHR44156">
    <property type="entry name" value="SUPERNUMERARY LIMBS, ISOFORM B-RELATED"/>
    <property type="match status" value="1"/>
</dbReference>
<proteinExistence type="predicted"/>
<name>A0ABM0GY92_SACKO</name>
<protein>
    <submittedName>
        <fullName evidence="5">WD repeat-containing protein 55-like</fullName>
    </submittedName>
</protein>
<dbReference type="GeneID" id="100371030"/>
<dbReference type="InterPro" id="IPR001680">
    <property type="entry name" value="WD40_rpt"/>
</dbReference>
<evidence type="ECO:0000313" key="4">
    <source>
        <dbReference type="Proteomes" id="UP000694865"/>
    </source>
</evidence>
<accession>A0ABM0GY92</accession>
<evidence type="ECO:0000313" key="5">
    <source>
        <dbReference type="RefSeq" id="XP_002740021.1"/>
    </source>
</evidence>
<dbReference type="SUPFAM" id="SSF50978">
    <property type="entry name" value="WD40 repeat-like"/>
    <property type="match status" value="1"/>
</dbReference>
<keyword evidence="2" id="KW-0677">Repeat</keyword>
<evidence type="ECO:0000256" key="1">
    <source>
        <dbReference type="ARBA" id="ARBA00022574"/>
    </source>
</evidence>
<keyword evidence="4" id="KW-1185">Reference proteome</keyword>
<dbReference type="SMART" id="SM00320">
    <property type="entry name" value="WD40"/>
    <property type="match status" value="3"/>
</dbReference>
<dbReference type="InterPro" id="IPR053299">
    <property type="entry name" value="ASTRA_WD_repeat"/>
</dbReference>
<dbReference type="Proteomes" id="UP000694865">
    <property type="component" value="Unplaced"/>
</dbReference>
<dbReference type="InterPro" id="IPR036322">
    <property type="entry name" value="WD40_repeat_dom_sf"/>
</dbReference>
<dbReference type="InterPro" id="IPR015943">
    <property type="entry name" value="WD40/YVTN_repeat-like_dom_sf"/>
</dbReference>
<dbReference type="Gene3D" id="2.130.10.10">
    <property type="entry name" value="YVTN repeat-like/Quinoprotein amine dehydrogenase"/>
    <property type="match status" value="1"/>
</dbReference>
<dbReference type="Pfam" id="PF24796">
    <property type="entry name" value="WDR55"/>
    <property type="match status" value="1"/>
</dbReference>
<feature type="repeat" description="WD" evidence="3">
    <location>
        <begin position="137"/>
        <end position="171"/>
    </location>
</feature>
<dbReference type="RefSeq" id="XP_002740021.1">
    <property type="nucleotide sequence ID" value="XM_002739975.2"/>
</dbReference>
<reference evidence="5" key="1">
    <citation type="submission" date="2025-08" db="UniProtKB">
        <authorList>
            <consortium name="RefSeq"/>
        </authorList>
    </citation>
    <scope>IDENTIFICATION</scope>
    <source>
        <tissue evidence="5">Testes</tissue>
    </source>
</reference>
<sequence>MEVRENEDFISALAIDDKQKTLLATCGDGTLSVFNIRRHRFDLQSETMDSEMLALAVCKRGRKIVCGMGDGALNLFNWSEWGNLSDRFPGHPTSIDCMVKVTDDIVCTGSLDGTIRAVHILPNRFLGIVGEHEDFPIESLAVSHDQSILISSSHDQKIKFWNIQELDHIDVDPQEKCKKKKRKNKRLNTSGKEEVDFFADLE</sequence>
<dbReference type="InterPro" id="IPR019775">
    <property type="entry name" value="WD40_repeat_CS"/>
</dbReference>
<keyword evidence="1 3" id="KW-0853">WD repeat</keyword>
<dbReference type="PROSITE" id="PS00678">
    <property type="entry name" value="WD_REPEATS_1"/>
    <property type="match status" value="1"/>
</dbReference>
<organism evidence="4 5">
    <name type="scientific">Saccoglossus kowalevskii</name>
    <name type="common">Acorn worm</name>
    <dbReference type="NCBI Taxonomy" id="10224"/>
    <lineage>
        <taxon>Eukaryota</taxon>
        <taxon>Metazoa</taxon>
        <taxon>Hemichordata</taxon>
        <taxon>Enteropneusta</taxon>
        <taxon>Harrimaniidae</taxon>
        <taxon>Saccoglossus</taxon>
    </lineage>
</organism>